<accession>A0A7W5CDV8</accession>
<dbReference type="Proteomes" id="UP000518605">
    <property type="component" value="Unassembled WGS sequence"/>
</dbReference>
<comment type="caution">
    <text evidence="1">The sequence shown here is derived from an EMBL/GenBank/DDBJ whole genome shotgun (WGS) entry which is preliminary data.</text>
</comment>
<proteinExistence type="predicted"/>
<protein>
    <submittedName>
        <fullName evidence="1">Uncharacterized protein</fullName>
    </submittedName>
</protein>
<organism evidence="1 2">
    <name type="scientific">Paenibacillus endophyticus</name>
    <dbReference type="NCBI Taxonomy" id="1294268"/>
    <lineage>
        <taxon>Bacteria</taxon>
        <taxon>Bacillati</taxon>
        <taxon>Bacillota</taxon>
        <taxon>Bacilli</taxon>
        <taxon>Bacillales</taxon>
        <taxon>Paenibacillaceae</taxon>
        <taxon>Paenibacillus</taxon>
    </lineage>
</organism>
<evidence type="ECO:0000313" key="2">
    <source>
        <dbReference type="Proteomes" id="UP000518605"/>
    </source>
</evidence>
<gene>
    <name evidence="1" type="ORF">FHS16_005986</name>
</gene>
<sequence>MINCNCPVCLTGVVEPVGYIELKEGPLEFCFGRYPLTNKVAILIGLCSRGNCQYIGLETASESLVNAKSLIGSDLKIRK</sequence>
<evidence type="ECO:0000313" key="1">
    <source>
        <dbReference type="EMBL" id="MBB3155870.1"/>
    </source>
</evidence>
<dbReference type="AlphaFoldDB" id="A0A7W5CDV8"/>
<dbReference type="EMBL" id="JACHXW010000030">
    <property type="protein sequence ID" value="MBB3155870.1"/>
    <property type="molecule type" value="Genomic_DNA"/>
</dbReference>
<name>A0A7W5CDV8_9BACL</name>
<keyword evidence="2" id="KW-1185">Reference proteome</keyword>
<reference evidence="1 2" key="1">
    <citation type="submission" date="2020-08" db="EMBL/GenBank/DDBJ databases">
        <title>Genomic Encyclopedia of Type Strains, Phase III (KMG-III): the genomes of soil and plant-associated and newly described type strains.</title>
        <authorList>
            <person name="Whitman W."/>
        </authorList>
    </citation>
    <scope>NUCLEOTIDE SEQUENCE [LARGE SCALE GENOMIC DNA]</scope>
    <source>
        <strain evidence="1 2">CECT 8234</strain>
    </source>
</reference>